<gene>
    <name evidence="5" type="ORF">H8S18_01210</name>
</gene>
<dbReference type="RefSeq" id="WP_186856488.1">
    <property type="nucleotide sequence ID" value="NZ_JACOON010000001.1"/>
</dbReference>
<evidence type="ECO:0000256" key="2">
    <source>
        <dbReference type="ARBA" id="ARBA00023004"/>
    </source>
</evidence>
<name>A0ABR7EBC3_9FIRM</name>
<evidence type="ECO:0000256" key="1">
    <source>
        <dbReference type="ARBA" id="ARBA00022723"/>
    </source>
</evidence>
<dbReference type="InterPro" id="IPR017896">
    <property type="entry name" value="4Fe4S_Fe-S-bd"/>
</dbReference>
<keyword evidence="1" id="KW-0479">Metal-binding</keyword>
<sequence length="220" mass="23841">MDYVKIFREKNITLYGSDQLPQSLQVYETLPNVISFALPLPRAIVREIAENGPTKTYFHHYRTCNAYIDHVSYTLVLAIKAEGYDAVYIPASQSVSEDGYRGLFPHKAAAVLCGLGGIGMNDLLITPDYGASVRLGTVMTDLPVARTGKTENPCTGCAKCVSACPSGALFGKKWETGISVEEIIDVRLCSAHMKKAYKKIGRGAVCGICMAVCPVGRVPK</sequence>
<protein>
    <submittedName>
        <fullName evidence="5">Epoxyqueuosine reductase</fullName>
    </submittedName>
</protein>
<proteinExistence type="predicted"/>
<dbReference type="PANTHER" id="PTHR42827:SF1">
    <property type="entry name" value="IRON-SULFUR CLUSTER-BINDING PROTEIN"/>
    <property type="match status" value="1"/>
</dbReference>
<dbReference type="Gene3D" id="3.30.70.20">
    <property type="match status" value="1"/>
</dbReference>
<reference evidence="5 6" key="1">
    <citation type="submission" date="2020-08" db="EMBL/GenBank/DDBJ databases">
        <title>Genome public.</title>
        <authorList>
            <person name="Liu C."/>
            <person name="Sun Q."/>
        </authorList>
    </citation>
    <scope>NUCLEOTIDE SEQUENCE [LARGE SCALE GENOMIC DNA]</scope>
    <source>
        <strain evidence="5 6">NSJ-35</strain>
    </source>
</reference>
<keyword evidence="2" id="KW-0408">Iron</keyword>
<evidence type="ECO:0000313" key="6">
    <source>
        <dbReference type="Proteomes" id="UP000606889"/>
    </source>
</evidence>
<comment type="caution">
    <text evidence="5">The sequence shown here is derived from an EMBL/GenBank/DDBJ whole genome shotgun (WGS) entry which is preliminary data.</text>
</comment>
<dbReference type="Pfam" id="PF13484">
    <property type="entry name" value="Fer4_16"/>
    <property type="match status" value="1"/>
</dbReference>
<dbReference type="PANTHER" id="PTHR42827">
    <property type="entry name" value="IRON-SULFUR CLUSTER-BINDING PROTEIN-RELATED"/>
    <property type="match status" value="1"/>
</dbReference>
<dbReference type="Proteomes" id="UP000606889">
    <property type="component" value="Unassembled WGS sequence"/>
</dbReference>
<evidence type="ECO:0000256" key="3">
    <source>
        <dbReference type="ARBA" id="ARBA00023014"/>
    </source>
</evidence>
<organism evidence="5 6">
    <name type="scientific">Christensenella tenuis</name>
    <dbReference type="NCBI Taxonomy" id="2763033"/>
    <lineage>
        <taxon>Bacteria</taxon>
        <taxon>Bacillati</taxon>
        <taxon>Bacillota</taxon>
        <taxon>Clostridia</taxon>
        <taxon>Christensenellales</taxon>
        <taxon>Christensenellaceae</taxon>
        <taxon>Christensenella</taxon>
    </lineage>
</organism>
<dbReference type="EMBL" id="JACOON010000001">
    <property type="protein sequence ID" value="MBC5646958.1"/>
    <property type="molecule type" value="Genomic_DNA"/>
</dbReference>
<dbReference type="PROSITE" id="PS00198">
    <property type="entry name" value="4FE4S_FER_1"/>
    <property type="match status" value="1"/>
</dbReference>
<keyword evidence="3" id="KW-0411">Iron-sulfur</keyword>
<dbReference type="PROSITE" id="PS51379">
    <property type="entry name" value="4FE4S_FER_2"/>
    <property type="match status" value="1"/>
</dbReference>
<feature type="domain" description="4Fe-4S ferredoxin-type" evidence="4">
    <location>
        <begin position="145"/>
        <end position="175"/>
    </location>
</feature>
<accession>A0ABR7EBC3</accession>
<evidence type="ECO:0000313" key="5">
    <source>
        <dbReference type="EMBL" id="MBC5646958.1"/>
    </source>
</evidence>
<dbReference type="InterPro" id="IPR017900">
    <property type="entry name" value="4Fe4S_Fe_S_CS"/>
</dbReference>
<keyword evidence="6" id="KW-1185">Reference proteome</keyword>
<evidence type="ECO:0000259" key="4">
    <source>
        <dbReference type="PROSITE" id="PS51379"/>
    </source>
</evidence>
<dbReference type="SUPFAM" id="SSF46548">
    <property type="entry name" value="alpha-helical ferredoxin"/>
    <property type="match status" value="1"/>
</dbReference>